<dbReference type="EMBL" id="MT143972">
    <property type="protein sequence ID" value="QJA43982.1"/>
    <property type="molecule type" value="Genomic_DNA"/>
</dbReference>
<reference evidence="1" key="1">
    <citation type="submission" date="2020-03" db="EMBL/GenBank/DDBJ databases">
        <title>The deep terrestrial virosphere.</title>
        <authorList>
            <person name="Holmfeldt K."/>
            <person name="Nilsson E."/>
            <person name="Simone D."/>
            <person name="Lopez-Fernandez M."/>
            <person name="Wu X."/>
            <person name="de Brujin I."/>
            <person name="Lundin D."/>
            <person name="Andersson A."/>
            <person name="Bertilsson S."/>
            <person name="Dopson M."/>
        </authorList>
    </citation>
    <scope>NUCLEOTIDE SEQUENCE</scope>
    <source>
        <strain evidence="1">TM448A00065</strain>
        <strain evidence="2">TM448B00134</strain>
    </source>
</reference>
<evidence type="ECO:0000313" key="2">
    <source>
        <dbReference type="EMBL" id="QJH93785.1"/>
    </source>
</evidence>
<evidence type="ECO:0000313" key="1">
    <source>
        <dbReference type="EMBL" id="QJA43982.1"/>
    </source>
</evidence>
<dbReference type="EMBL" id="MT144591">
    <property type="protein sequence ID" value="QJH93785.1"/>
    <property type="molecule type" value="Genomic_DNA"/>
</dbReference>
<dbReference type="AlphaFoldDB" id="A0A6H1Z946"/>
<sequence>MNEANVRTERSFNHYSRGFELAKAIKQMWAKNRATPYISSRSETINQRIADLMVEFDLNLDEWHHWAKELSNWDNHQ</sequence>
<name>A0A6H1Z946_9ZZZZ</name>
<accession>A0A6H1Z946</accession>
<organism evidence="1">
    <name type="scientific">viral metagenome</name>
    <dbReference type="NCBI Taxonomy" id="1070528"/>
    <lineage>
        <taxon>unclassified sequences</taxon>
        <taxon>metagenomes</taxon>
        <taxon>organismal metagenomes</taxon>
    </lineage>
</organism>
<proteinExistence type="predicted"/>
<protein>
    <submittedName>
        <fullName evidence="1">Uncharacterized protein</fullName>
    </submittedName>
</protein>
<gene>
    <name evidence="1" type="ORF">TM448A00065_0028</name>
    <name evidence="2" type="ORF">TM448B00134_0079</name>
</gene>